<dbReference type="Pfam" id="PF00561">
    <property type="entry name" value="Abhydrolase_1"/>
    <property type="match status" value="1"/>
</dbReference>
<organism evidence="2 3">
    <name type="scientific">Kineosporia mesophila</name>
    <dbReference type="NCBI Taxonomy" id="566012"/>
    <lineage>
        <taxon>Bacteria</taxon>
        <taxon>Bacillati</taxon>
        <taxon>Actinomycetota</taxon>
        <taxon>Actinomycetes</taxon>
        <taxon>Kineosporiales</taxon>
        <taxon>Kineosporiaceae</taxon>
        <taxon>Kineosporia</taxon>
    </lineage>
</organism>
<gene>
    <name evidence="2" type="ORF">GCM10022223_42020</name>
</gene>
<feature type="domain" description="AB hydrolase-1" evidence="1">
    <location>
        <begin position="42"/>
        <end position="274"/>
    </location>
</feature>
<dbReference type="InterPro" id="IPR029058">
    <property type="entry name" value="AB_hydrolase_fold"/>
</dbReference>
<proteinExistence type="predicted"/>
<keyword evidence="3" id="KW-1185">Reference proteome</keyword>
<reference evidence="3" key="1">
    <citation type="journal article" date="2019" name="Int. J. Syst. Evol. Microbiol.">
        <title>The Global Catalogue of Microorganisms (GCM) 10K type strain sequencing project: providing services to taxonomists for standard genome sequencing and annotation.</title>
        <authorList>
            <consortium name="The Broad Institute Genomics Platform"/>
            <consortium name="The Broad Institute Genome Sequencing Center for Infectious Disease"/>
            <person name="Wu L."/>
            <person name="Ma J."/>
        </authorList>
    </citation>
    <scope>NUCLEOTIDE SEQUENCE [LARGE SCALE GENOMIC DNA]</scope>
    <source>
        <strain evidence="3">JCM 16902</strain>
    </source>
</reference>
<dbReference type="PRINTS" id="PR00111">
    <property type="entry name" value="ABHYDROLASE"/>
</dbReference>
<dbReference type="Gene3D" id="3.40.50.1820">
    <property type="entry name" value="alpha/beta hydrolase"/>
    <property type="match status" value="1"/>
</dbReference>
<dbReference type="PANTHER" id="PTHR43433:SF5">
    <property type="entry name" value="AB HYDROLASE-1 DOMAIN-CONTAINING PROTEIN"/>
    <property type="match status" value="1"/>
</dbReference>
<dbReference type="InterPro" id="IPR050471">
    <property type="entry name" value="AB_hydrolase"/>
</dbReference>
<dbReference type="RefSeq" id="WP_231489311.1">
    <property type="nucleotide sequence ID" value="NZ_BAAAZO010000007.1"/>
</dbReference>
<evidence type="ECO:0000313" key="2">
    <source>
        <dbReference type="EMBL" id="GAA3620741.1"/>
    </source>
</evidence>
<evidence type="ECO:0000259" key="1">
    <source>
        <dbReference type="Pfam" id="PF00561"/>
    </source>
</evidence>
<dbReference type="EMBL" id="BAAAZO010000007">
    <property type="protein sequence ID" value="GAA3620741.1"/>
    <property type="molecule type" value="Genomic_DNA"/>
</dbReference>
<dbReference type="Proteomes" id="UP001501074">
    <property type="component" value="Unassembled WGS sequence"/>
</dbReference>
<dbReference type="GO" id="GO:0016787">
    <property type="term" value="F:hydrolase activity"/>
    <property type="evidence" value="ECO:0007669"/>
    <property type="project" value="UniProtKB-KW"/>
</dbReference>
<dbReference type="InterPro" id="IPR000073">
    <property type="entry name" value="AB_hydrolase_1"/>
</dbReference>
<evidence type="ECO:0000313" key="3">
    <source>
        <dbReference type="Proteomes" id="UP001501074"/>
    </source>
</evidence>
<name>A0ABP6ZVT5_9ACTN</name>
<dbReference type="SUPFAM" id="SSF53474">
    <property type="entry name" value="alpha/beta-Hydrolases"/>
    <property type="match status" value="1"/>
</dbReference>
<dbReference type="PANTHER" id="PTHR43433">
    <property type="entry name" value="HYDROLASE, ALPHA/BETA FOLD FAMILY PROTEIN"/>
    <property type="match status" value="1"/>
</dbReference>
<keyword evidence="2" id="KW-0378">Hydrolase</keyword>
<accession>A0ABP6ZVT5</accession>
<comment type="caution">
    <text evidence="2">The sequence shown here is derived from an EMBL/GenBank/DDBJ whole genome shotgun (WGS) entry which is preliminary data.</text>
</comment>
<protein>
    <submittedName>
        <fullName evidence="2">Alpha/beta hydrolase</fullName>
    </submittedName>
</protein>
<sequence length="288" mass="30851">MTLSSRPAEGIDADYRTVPTRTLRADGVTWAYRVMGAADGVALVLLPHLAAVLDNWDPALINALAAERQVIVFDNRGVGASTGATPDTVEAMARDAVTFIRALGHQQVDLLGLSLGGMLAQTIAQREPQLVRKLILAGTGPAGGTGITQVSRLSNLALLRGALARQDPKTYLFFTRTANGRHTAKEFLARLQERTENRDTPVSLKTYRAQLTAVGRWGRAQAADLSLITQPTLVANGEHDVMVPTANSVDLAERLPTSELVLYPDAGHGGIFQHHAAFSTTTLAFLAR</sequence>